<evidence type="ECO:0008006" key="3">
    <source>
        <dbReference type="Google" id="ProtNLM"/>
    </source>
</evidence>
<protein>
    <recommendedName>
        <fullName evidence="3">Lipoprotein</fullName>
    </recommendedName>
</protein>
<keyword evidence="2" id="KW-1185">Reference proteome</keyword>
<dbReference type="AlphaFoldDB" id="A0A7X0NEV4"/>
<dbReference type="Proteomes" id="UP000537141">
    <property type="component" value="Unassembled WGS sequence"/>
</dbReference>
<evidence type="ECO:0000313" key="1">
    <source>
        <dbReference type="EMBL" id="MBB6542156.1"/>
    </source>
</evidence>
<reference evidence="1 2" key="1">
    <citation type="submission" date="2020-08" db="EMBL/GenBank/DDBJ databases">
        <title>Genomic Encyclopedia of Type Strains, Phase IV (KMG-IV): sequencing the most valuable type-strain genomes for metagenomic binning, comparative biology and taxonomic classification.</title>
        <authorList>
            <person name="Goeker M."/>
        </authorList>
    </citation>
    <scope>NUCLEOTIDE SEQUENCE [LARGE SCALE GENOMIC DNA]</scope>
    <source>
        <strain evidence="1 2">DSM 26287</strain>
    </source>
</reference>
<accession>A0A7X0NEV4</accession>
<evidence type="ECO:0000313" key="2">
    <source>
        <dbReference type="Proteomes" id="UP000537141"/>
    </source>
</evidence>
<dbReference type="PROSITE" id="PS51257">
    <property type="entry name" value="PROKAR_LIPOPROTEIN"/>
    <property type="match status" value="1"/>
</dbReference>
<dbReference type="RefSeq" id="WP_184422500.1">
    <property type="nucleotide sequence ID" value="NZ_AP027362.1"/>
</dbReference>
<gene>
    <name evidence="1" type="ORF">HNQ55_000634</name>
</gene>
<organism evidence="1 2">
    <name type="scientific">Thalassotalea piscium</name>
    <dbReference type="NCBI Taxonomy" id="1230533"/>
    <lineage>
        <taxon>Bacteria</taxon>
        <taxon>Pseudomonadati</taxon>
        <taxon>Pseudomonadota</taxon>
        <taxon>Gammaproteobacteria</taxon>
        <taxon>Alteromonadales</taxon>
        <taxon>Colwelliaceae</taxon>
        <taxon>Thalassotalea</taxon>
    </lineage>
</organism>
<comment type="caution">
    <text evidence="1">The sequence shown here is derived from an EMBL/GenBank/DDBJ whole genome shotgun (WGS) entry which is preliminary data.</text>
</comment>
<dbReference type="EMBL" id="JACHHU010000003">
    <property type="protein sequence ID" value="MBB6542156.1"/>
    <property type="molecule type" value="Genomic_DNA"/>
</dbReference>
<proteinExistence type="predicted"/>
<sequence length="93" mass="10308">MFNKLIPASIIVALSSCGTTQPQAYQKERTPEDRNQYVGAEGLSQYQKDQNYLLSKALSDKCTKAKVDLAIARTNDQASEIKKQKALIARTCV</sequence>
<name>A0A7X0NEV4_9GAMM</name>